<reference evidence="2 3" key="1">
    <citation type="submission" date="2018-06" db="EMBL/GenBank/DDBJ databases">
        <title>Comparative genomics of Bradyrhizobium nodulating Arachidis hypogaea.</title>
        <authorList>
            <person name="Li Y."/>
        </authorList>
    </citation>
    <scope>NUCLEOTIDE SEQUENCE [LARGE SCALE GENOMIC DNA]</scope>
    <source>
        <strain evidence="2 3">CCBAU 051107</strain>
    </source>
</reference>
<dbReference type="EMBL" id="CP030050">
    <property type="protein sequence ID" value="QOZ67420.1"/>
    <property type="molecule type" value="Genomic_DNA"/>
</dbReference>
<dbReference type="Gene3D" id="2.30.110.10">
    <property type="entry name" value="Electron Transport, Fmn-binding Protein, Chain A"/>
    <property type="match status" value="1"/>
</dbReference>
<feature type="domain" description="Pyridoxamine 5'-phosphate oxidase N-terminal" evidence="1">
    <location>
        <begin position="43"/>
        <end position="152"/>
    </location>
</feature>
<gene>
    <name evidence="2" type="ORF">WN72_14725</name>
</gene>
<organism evidence="2 3">
    <name type="scientific">Bradyrhizobium arachidis</name>
    <dbReference type="NCBI Taxonomy" id="858423"/>
    <lineage>
        <taxon>Bacteria</taxon>
        <taxon>Pseudomonadati</taxon>
        <taxon>Pseudomonadota</taxon>
        <taxon>Alphaproteobacteria</taxon>
        <taxon>Hyphomicrobiales</taxon>
        <taxon>Nitrobacteraceae</taxon>
        <taxon>Bradyrhizobium</taxon>
    </lineage>
</organism>
<accession>A0AAE7TGE1</accession>
<name>A0AAE7TGE1_9BRAD</name>
<dbReference type="Pfam" id="PF01243">
    <property type="entry name" value="PNPOx_N"/>
    <property type="match status" value="1"/>
</dbReference>
<dbReference type="InterPro" id="IPR011576">
    <property type="entry name" value="Pyridox_Oxase_N"/>
</dbReference>
<dbReference type="Proteomes" id="UP000594015">
    <property type="component" value="Chromosome"/>
</dbReference>
<evidence type="ECO:0000313" key="2">
    <source>
        <dbReference type="EMBL" id="QOZ67420.1"/>
    </source>
</evidence>
<proteinExistence type="predicted"/>
<sequence>MGGTYGNSNGGQSAVRIASAVTLLGDSVHVGEASVTKRFAKAEEVVLCWLATVDASNRPNVTPKEIFAEIGDGLLVIADIASARSVQNIRANPAVCVSVIDIFLQRGRKLEGTAEIIAPDHPDFTKLVAPLLRMTADKFPIRHVISVRIERASPILAPSYLFFPERSEEELQSDAYRTYGVQPMKG</sequence>
<dbReference type="InterPro" id="IPR012349">
    <property type="entry name" value="Split_barrel_FMN-bd"/>
</dbReference>
<evidence type="ECO:0000313" key="3">
    <source>
        <dbReference type="Proteomes" id="UP000594015"/>
    </source>
</evidence>
<dbReference type="AlphaFoldDB" id="A0AAE7TGE1"/>
<protein>
    <submittedName>
        <fullName evidence="2">Pyridoxamine 5'-phosphate oxidase family protein</fullName>
    </submittedName>
</protein>
<dbReference type="SUPFAM" id="SSF50475">
    <property type="entry name" value="FMN-binding split barrel"/>
    <property type="match status" value="1"/>
</dbReference>
<dbReference type="KEGG" id="barh:WN72_14725"/>
<evidence type="ECO:0000259" key="1">
    <source>
        <dbReference type="Pfam" id="PF01243"/>
    </source>
</evidence>